<accession>A0A0C2NAZ6</accession>
<evidence type="ECO:0000313" key="3">
    <source>
        <dbReference type="EMBL" id="KII73525.1"/>
    </source>
</evidence>
<dbReference type="EMBL" id="JWZT01000794">
    <property type="protein sequence ID" value="KII73525.1"/>
    <property type="molecule type" value="Genomic_DNA"/>
</dbReference>
<protein>
    <submittedName>
        <fullName evidence="3">Uncharacterized protein</fullName>
    </submittedName>
</protein>
<feature type="region of interest" description="Disordered" evidence="1">
    <location>
        <begin position="19"/>
        <end position="95"/>
    </location>
</feature>
<gene>
    <name evidence="3" type="ORF">RF11_05351</name>
</gene>
<evidence type="ECO:0000313" key="4">
    <source>
        <dbReference type="Proteomes" id="UP000031668"/>
    </source>
</evidence>
<evidence type="ECO:0000256" key="2">
    <source>
        <dbReference type="SAM" id="SignalP"/>
    </source>
</evidence>
<feature type="compositionally biased region" description="Basic and acidic residues" evidence="1">
    <location>
        <begin position="25"/>
        <end position="95"/>
    </location>
</feature>
<dbReference type="Proteomes" id="UP000031668">
    <property type="component" value="Unassembled WGS sequence"/>
</dbReference>
<proteinExistence type="predicted"/>
<comment type="caution">
    <text evidence="3">The sequence shown here is derived from an EMBL/GenBank/DDBJ whole genome shotgun (WGS) entry which is preliminary data.</text>
</comment>
<dbReference type="AlphaFoldDB" id="A0A0C2NAZ6"/>
<sequence>MLSLILLYLVFSSFHQESISNAPEQQRETKRQVVEPKTETKKETPEETKKETPKEEKIETAEEKKAKESDAEKTAPVKPEEDPWKDVKHGEKSKLKEAIKKRKEYKYLKEDYKPIKYAHIKVDGKDMLVFRMEGKSKQAGKVLYAKVQLDKDQKSREKYTIVGVSDTSPFTT</sequence>
<feature type="chain" id="PRO_5002152744" evidence="2">
    <location>
        <begin position="21"/>
        <end position="172"/>
    </location>
</feature>
<reference evidence="3 4" key="1">
    <citation type="journal article" date="2014" name="Genome Biol. Evol.">
        <title>The genome of the myxosporean Thelohanellus kitauei shows adaptations to nutrient acquisition within its fish host.</title>
        <authorList>
            <person name="Yang Y."/>
            <person name="Xiong J."/>
            <person name="Zhou Z."/>
            <person name="Huo F."/>
            <person name="Miao W."/>
            <person name="Ran C."/>
            <person name="Liu Y."/>
            <person name="Zhang J."/>
            <person name="Feng J."/>
            <person name="Wang M."/>
            <person name="Wang M."/>
            <person name="Wang L."/>
            <person name="Yao B."/>
        </authorList>
    </citation>
    <scope>NUCLEOTIDE SEQUENCE [LARGE SCALE GENOMIC DNA]</scope>
    <source>
        <strain evidence="3">Wuqing</strain>
    </source>
</reference>
<feature type="signal peptide" evidence="2">
    <location>
        <begin position="1"/>
        <end position="20"/>
    </location>
</feature>
<evidence type="ECO:0000256" key="1">
    <source>
        <dbReference type="SAM" id="MobiDB-lite"/>
    </source>
</evidence>
<name>A0A0C2NAZ6_THEKT</name>
<keyword evidence="2" id="KW-0732">Signal</keyword>
<keyword evidence="4" id="KW-1185">Reference proteome</keyword>
<organism evidence="3 4">
    <name type="scientific">Thelohanellus kitauei</name>
    <name type="common">Myxosporean</name>
    <dbReference type="NCBI Taxonomy" id="669202"/>
    <lineage>
        <taxon>Eukaryota</taxon>
        <taxon>Metazoa</taxon>
        <taxon>Cnidaria</taxon>
        <taxon>Myxozoa</taxon>
        <taxon>Myxosporea</taxon>
        <taxon>Bivalvulida</taxon>
        <taxon>Platysporina</taxon>
        <taxon>Myxobolidae</taxon>
        <taxon>Thelohanellus</taxon>
    </lineage>
</organism>